<keyword evidence="4" id="KW-0289">Folate biosynthesis</keyword>
<keyword evidence="4" id="KW-0808">Transferase</keyword>
<dbReference type="InterPro" id="IPR011005">
    <property type="entry name" value="Dihydropteroate_synth-like_sf"/>
</dbReference>
<keyword evidence="4" id="KW-0460">Magnesium</keyword>
<keyword evidence="4" id="KW-0479">Metal-binding</keyword>
<comment type="function">
    <text evidence="3">Has very low affinity for the DHPS substrate 6-hydroxymethyl-7,8-dihydropterin-pyrophosphate, but can bind the inhibitor dapsone. Seems to lack dihydropteroate synthase activity, and does probably not function in folate metabolism.</text>
</comment>
<dbReference type="GO" id="GO:0046656">
    <property type="term" value="P:folic acid biosynthetic process"/>
    <property type="evidence" value="ECO:0007669"/>
    <property type="project" value="UniProtKB-KW"/>
</dbReference>
<evidence type="ECO:0000259" key="5">
    <source>
        <dbReference type="PROSITE" id="PS50972"/>
    </source>
</evidence>
<dbReference type="Pfam" id="PF00809">
    <property type="entry name" value="Pterin_bind"/>
    <property type="match status" value="1"/>
</dbReference>
<sequence>MLRIGSLDVPDGHLVVMAIVNRTPDSFYDRGATYELAKAVERVDQVVAEGADMVDVGGVKAAPGEEVDAAEEIRRTVDLVAAIRAAHPTLPISIDTWRAEVAREVLAAGADVVNDAWGGVDPELAEVAAEAGAGIVCTHAGGLPPRTRPHRVAYDDVVADIVTRTTALAEAAVTAGVDRERVLIDPGHDFGKNTRHSLEATRRLGELVDTGWPVLVALSNKDFVGETLDVVLDQRLTGTLATTAISAWLGARVFRAHDVAPTRQTLDMVASIRGDRPPARTVRGLA</sequence>
<evidence type="ECO:0000256" key="2">
    <source>
        <dbReference type="ARBA" id="ARBA00011738"/>
    </source>
</evidence>
<dbReference type="UniPathway" id="UPA00077">
    <property type="reaction ID" value="UER00156"/>
</dbReference>
<comment type="function">
    <text evidence="4">Catalyzes the condensation of para-aminobenzoate (pABA) with 6-hydroxymethyl-7,8-dihydropterin diphosphate (DHPt-PP) to form 7,8-dihydropteroate (H2Pte), the immediate precursor of folate derivatives.</text>
</comment>
<dbReference type="GO" id="GO:0046654">
    <property type="term" value="P:tetrahydrofolate biosynthetic process"/>
    <property type="evidence" value="ECO:0007669"/>
    <property type="project" value="UniProtKB-UniPathway"/>
</dbReference>
<dbReference type="InterPro" id="IPR006390">
    <property type="entry name" value="DHP_synth_dom"/>
</dbReference>
<dbReference type="PANTHER" id="PTHR20941:SF8">
    <property type="entry name" value="INACTIVE DIHYDROPTEROATE SYNTHASE 2"/>
    <property type="match status" value="1"/>
</dbReference>
<dbReference type="SUPFAM" id="SSF51717">
    <property type="entry name" value="Dihydropteroate synthetase-like"/>
    <property type="match status" value="1"/>
</dbReference>
<proteinExistence type="inferred from homology"/>
<keyword evidence="7" id="KW-1185">Reference proteome</keyword>
<dbReference type="Gene3D" id="3.20.20.20">
    <property type="entry name" value="Dihydropteroate synthase-like"/>
    <property type="match status" value="1"/>
</dbReference>
<dbReference type="NCBIfam" id="TIGR01496">
    <property type="entry name" value="DHPS"/>
    <property type="match status" value="1"/>
</dbReference>
<dbReference type="EMBL" id="FOEE01000027">
    <property type="protein sequence ID" value="SEP30258.1"/>
    <property type="molecule type" value="Genomic_DNA"/>
</dbReference>
<dbReference type="FunFam" id="3.20.20.20:FF:000008">
    <property type="entry name" value="Dihydropteroate synthase"/>
    <property type="match status" value="1"/>
</dbReference>
<dbReference type="STRING" id="673521.SAMN05660991_04665"/>
<dbReference type="EC" id="2.5.1.15" evidence="4"/>
<name>A0A1H8WT53_9ACTN</name>
<dbReference type="PROSITE" id="PS00792">
    <property type="entry name" value="DHPS_1"/>
    <property type="match status" value="1"/>
</dbReference>
<dbReference type="GO" id="GO:0046872">
    <property type="term" value="F:metal ion binding"/>
    <property type="evidence" value="ECO:0007669"/>
    <property type="project" value="UniProtKB-KW"/>
</dbReference>
<dbReference type="OrthoDB" id="9811744at2"/>
<dbReference type="PROSITE" id="PS00793">
    <property type="entry name" value="DHPS_2"/>
    <property type="match status" value="1"/>
</dbReference>
<evidence type="ECO:0000313" key="7">
    <source>
        <dbReference type="Proteomes" id="UP000198960"/>
    </source>
</evidence>
<dbReference type="RefSeq" id="WP_091949735.1">
    <property type="nucleotide sequence ID" value="NZ_FOEE01000027.1"/>
</dbReference>
<comment type="similarity">
    <text evidence="1 4">Belongs to the DHPS family.</text>
</comment>
<dbReference type="GO" id="GO:0005829">
    <property type="term" value="C:cytosol"/>
    <property type="evidence" value="ECO:0007669"/>
    <property type="project" value="TreeGrafter"/>
</dbReference>
<comment type="pathway">
    <text evidence="4">Cofactor biosynthesis; tetrahydrofolate biosynthesis; 7,8-dihydrofolate from 2-amino-4-hydroxy-6-hydroxymethyl-7,8-dihydropteridine diphosphate and 4-aminobenzoate: step 1/2.</text>
</comment>
<dbReference type="PANTHER" id="PTHR20941">
    <property type="entry name" value="FOLATE SYNTHESIS PROTEINS"/>
    <property type="match status" value="1"/>
</dbReference>
<evidence type="ECO:0000313" key="6">
    <source>
        <dbReference type="EMBL" id="SEP30258.1"/>
    </source>
</evidence>
<dbReference type="InterPro" id="IPR000489">
    <property type="entry name" value="Pterin-binding_dom"/>
</dbReference>
<dbReference type="InterPro" id="IPR045031">
    <property type="entry name" value="DHP_synth-like"/>
</dbReference>
<organism evidence="6 7">
    <name type="scientific">Trujillonella endophytica</name>
    <dbReference type="NCBI Taxonomy" id="673521"/>
    <lineage>
        <taxon>Bacteria</taxon>
        <taxon>Bacillati</taxon>
        <taxon>Actinomycetota</taxon>
        <taxon>Actinomycetes</taxon>
        <taxon>Geodermatophilales</taxon>
        <taxon>Geodermatophilaceae</taxon>
        <taxon>Trujillonella</taxon>
    </lineage>
</organism>
<evidence type="ECO:0000256" key="3">
    <source>
        <dbReference type="ARBA" id="ARBA00058850"/>
    </source>
</evidence>
<comment type="cofactor">
    <cofactor evidence="4">
        <name>Mg(2+)</name>
        <dbReference type="ChEBI" id="CHEBI:18420"/>
    </cofactor>
</comment>
<gene>
    <name evidence="6" type="ORF">SAMN05660991_04665</name>
</gene>
<comment type="subunit">
    <text evidence="2">Homodimer.</text>
</comment>
<dbReference type="Proteomes" id="UP000198960">
    <property type="component" value="Unassembled WGS sequence"/>
</dbReference>
<evidence type="ECO:0000256" key="4">
    <source>
        <dbReference type="RuleBase" id="RU361205"/>
    </source>
</evidence>
<feature type="domain" description="Pterin-binding" evidence="5">
    <location>
        <begin position="14"/>
        <end position="267"/>
    </location>
</feature>
<evidence type="ECO:0000256" key="1">
    <source>
        <dbReference type="ARBA" id="ARBA00009503"/>
    </source>
</evidence>
<dbReference type="CDD" id="cd00739">
    <property type="entry name" value="DHPS"/>
    <property type="match status" value="1"/>
</dbReference>
<dbReference type="PROSITE" id="PS50972">
    <property type="entry name" value="PTERIN_BINDING"/>
    <property type="match status" value="1"/>
</dbReference>
<dbReference type="GO" id="GO:0004156">
    <property type="term" value="F:dihydropteroate synthase activity"/>
    <property type="evidence" value="ECO:0007669"/>
    <property type="project" value="UniProtKB-EC"/>
</dbReference>
<reference evidence="7" key="1">
    <citation type="submission" date="2016-10" db="EMBL/GenBank/DDBJ databases">
        <authorList>
            <person name="Varghese N."/>
            <person name="Submissions S."/>
        </authorList>
    </citation>
    <scope>NUCLEOTIDE SEQUENCE [LARGE SCALE GENOMIC DNA]</scope>
    <source>
        <strain evidence="7">DSM 45413</strain>
    </source>
</reference>
<accession>A0A1H8WT53</accession>
<protein>
    <recommendedName>
        <fullName evidence="4">Dihydropteroate synthase</fullName>
        <shortName evidence="4">DHPS</shortName>
        <ecNumber evidence="4">2.5.1.15</ecNumber>
    </recommendedName>
    <alternativeName>
        <fullName evidence="4">Dihydropteroate pyrophosphorylase</fullName>
    </alternativeName>
</protein>
<dbReference type="AlphaFoldDB" id="A0A1H8WT53"/>